<accession>A0ABX1XW22</accession>
<dbReference type="Pfam" id="PF00309">
    <property type="entry name" value="Sigma54_AID"/>
    <property type="match status" value="1"/>
</dbReference>
<keyword evidence="12" id="KW-1185">Reference proteome</keyword>
<dbReference type="PROSITE" id="PS50044">
    <property type="entry name" value="SIGMA54_3"/>
    <property type="match status" value="1"/>
</dbReference>
<feature type="domain" description="RNA polymerase sigma factor 54 DNA-binding" evidence="9">
    <location>
        <begin position="288"/>
        <end position="442"/>
    </location>
</feature>
<evidence type="ECO:0000256" key="7">
    <source>
        <dbReference type="ARBA" id="ARBA00023125"/>
    </source>
</evidence>
<keyword evidence="3" id="KW-0808">Transferase</keyword>
<evidence type="ECO:0000256" key="3">
    <source>
        <dbReference type="ARBA" id="ARBA00022679"/>
    </source>
</evidence>
<evidence type="ECO:0000313" key="12">
    <source>
        <dbReference type="Proteomes" id="UP000616779"/>
    </source>
</evidence>
<dbReference type="PRINTS" id="PR00045">
    <property type="entry name" value="SIGMA54FCT"/>
</dbReference>
<sequence>MYMRPGYGMFQQQAAKMRLTPQLRKAITILQLSTPELLEVIQQEMNDNPVLEFTGNEWDAYNVSHKFQSTAVRRDHIYDPILHAASNEVSLERHLKEQLGFVKKIQPSIRKMIVFMIGNLDNNGYLVPSLNEISDVCKVDLAQAELALRILQGFEPVGVGARNLRECLLLQVQSLSECFPLVSLLIRNHLKDVADYRIHKLSTMLQVTAQEIQAAIDVIKGLNPRPGAAFHTETVPYIIPEVIIEKAGEQLVVLIHQAASPRLSVNGYYERMVKDSSDNNEATKFLFGKINSAMFFLKCLEQRRRTIFRVAQAIVEEQTDFFWKGTSHLKPMTLKCIADKLSVHESTVSRATSGKYAQTPWGIFELKHFFPSGLQMDLGNAASSERVKARIKEWIHGENHTKPYSDQKLAELMMKEGIQISRRTVTKYREELGISSSLRRKRI</sequence>
<comment type="caution">
    <text evidence="11">The sequence shown here is derived from an EMBL/GenBank/DDBJ whole genome shotgun (WGS) entry which is preliminary data.</text>
</comment>
<proteinExistence type="inferred from homology"/>
<protein>
    <submittedName>
        <fullName evidence="11">RNA polymerase factor sigma-54</fullName>
    </submittedName>
</protein>
<dbReference type="InterPro" id="IPR000394">
    <property type="entry name" value="RNA_pol_sigma_54"/>
</dbReference>
<evidence type="ECO:0000259" key="9">
    <source>
        <dbReference type="Pfam" id="PF04552"/>
    </source>
</evidence>
<keyword evidence="2" id="KW-0240">DNA-directed RNA polymerase</keyword>
<evidence type="ECO:0000256" key="1">
    <source>
        <dbReference type="ARBA" id="ARBA00008798"/>
    </source>
</evidence>
<dbReference type="InterPro" id="IPR038709">
    <property type="entry name" value="RpoN_core-bd_sf"/>
</dbReference>
<dbReference type="Proteomes" id="UP000616779">
    <property type="component" value="Unassembled WGS sequence"/>
</dbReference>
<evidence type="ECO:0000256" key="4">
    <source>
        <dbReference type="ARBA" id="ARBA00022695"/>
    </source>
</evidence>
<organism evidence="11 12">
    <name type="scientific">Paenibacillus phytorum</name>
    <dbReference type="NCBI Taxonomy" id="2654977"/>
    <lineage>
        <taxon>Bacteria</taxon>
        <taxon>Bacillati</taxon>
        <taxon>Bacillota</taxon>
        <taxon>Bacilli</taxon>
        <taxon>Bacillales</taxon>
        <taxon>Paenibacillaceae</taxon>
        <taxon>Paenibacillus</taxon>
    </lineage>
</organism>
<keyword evidence="7" id="KW-0238">DNA-binding</keyword>
<name>A0ABX1XW22_9BACL</name>
<dbReference type="Gene3D" id="1.10.10.60">
    <property type="entry name" value="Homeodomain-like"/>
    <property type="match status" value="1"/>
</dbReference>
<dbReference type="InterPro" id="IPR007046">
    <property type="entry name" value="RNA_pol_sigma_54_core-bd"/>
</dbReference>
<keyword evidence="4" id="KW-0548">Nucleotidyltransferase</keyword>
<evidence type="ECO:0000256" key="6">
    <source>
        <dbReference type="ARBA" id="ARBA00023082"/>
    </source>
</evidence>
<gene>
    <name evidence="11" type="primary">rpoN</name>
    <name evidence="11" type="ORF">GC098_15130</name>
</gene>
<dbReference type="EMBL" id="WHOA01000099">
    <property type="protein sequence ID" value="NOU72737.1"/>
    <property type="molecule type" value="Genomic_DNA"/>
</dbReference>
<evidence type="ECO:0000313" key="11">
    <source>
        <dbReference type="EMBL" id="NOU72737.1"/>
    </source>
</evidence>
<comment type="similarity">
    <text evidence="1">Belongs to the sigma-54 factor family.</text>
</comment>
<evidence type="ECO:0000256" key="5">
    <source>
        <dbReference type="ARBA" id="ARBA00023015"/>
    </source>
</evidence>
<evidence type="ECO:0000256" key="2">
    <source>
        <dbReference type="ARBA" id="ARBA00022478"/>
    </source>
</evidence>
<dbReference type="PIRSF" id="PIRSF000774">
    <property type="entry name" value="RpoN"/>
    <property type="match status" value="1"/>
</dbReference>
<reference evidence="11 12" key="1">
    <citation type="submission" date="2019-10" db="EMBL/GenBank/DDBJ databases">
        <title>Description of Paenibacillus terrestris sp. nov.</title>
        <authorList>
            <person name="Carlier A."/>
            <person name="Qi S."/>
        </authorList>
    </citation>
    <scope>NUCLEOTIDE SEQUENCE [LARGE SCALE GENOMIC DNA]</scope>
    <source>
        <strain evidence="11 12">LMG 31458</strain>
    </source>
</reference>
<dbReference type="Gene3D" id="1.10.10.1330">
    <property type="entry name" value="RNA polymerase sigma-54 factor, core-binding domain"/>
    <property type="match status" value="1"/>
</dbReference>
<dbReference type="Pfam" id="PF04552">
    <property type="entry name" value="Sigma54_DBD"/>
    <property type="match status" value="1"/>
</dbReference>
<dbReference type="PANTHER" id="PTHR32248">
    <property type="entry name" value="RNA POLYMERASE SIGMA-54 FACTOR"/>
    <property type="match status" value="1"/>
</dbReference>
<keyword evidence="8" id="KW-0804">Transcription</keyword>
<dbReference type="PROSITE" id="PS00718">
    <property type="entry name" value="SIGMA54_2"/>
    <property type="match status" value="1"/>
</dbReference>
<feature type="domain" description="RNA polymerase sigma factor 54 core-binding" evidence="10">
    <location>
        <begin position="84"/>
        <end position="269"/>
    </location>
</feature>
<evidence type="ECO:0000259" key="10">
    <source>
        <dbReference type="Pfam" id="PF04963"/>
    </source>
</evidence>
<dbReference type="NCBIfam" id="TIGR02395">
    <property type="entry name" value="rpoN_sigma"/>
    <property type="match status" value="1"/>
</dbReference>
<dbReference type="InterPro" id="IPR007634">
    <property type="entry name" value="RNA_pol_sigma_54_DNA-bd"/>
</dbReference>
<dbReference type="PROSITE" id="PS00717">
    <property type="entry name" value="SIGMA54_1"/>
    <property type="match status" value="1"/>
</dbReference>
<dbReference type="Pfam" id="PF04963">
    <property type="entry name" value="Sigma54_CBD"/>
    <property type="match status" value="1"/>
</dbReference>
<keyword evidence="5" id="KW-0805">Transcription regulation</keyword>
<dbReference type="PANTHER" id="PTHR32248:SF4">
    <property type="entry name" value="RNA POLYMERASE SIGMA-54 FACTOR"/>
    <property type="match status" value="1"/>
</dbReference>
<evidence type="ECO:0000256" key="8">
    <source>
        <dbReference type="ARBA" id="ARBA00023163"/>
    </source>
</evidence>
<keyword evidence="6" id="KW-0731">Sigma factor</keyword>